<gene>
    <name evidence="2" type="ORF">GCM10009777_11110</name>
</gene>
<dbReference type="EMBL" id="BAAAOH010000001">
    <property type="protein sequence ID" value="GAA1979494.1"/>
    <property type="molecule type" value="Genomic_DNA"/>
</dbReference>
<protein>
    <submittedName>
        <fullName evidence="2">DUF2306 domain-containing protein</fullName>
    </submittedName>
</protein>
<dbReference type="Proteomes" id="UP001500326">
    <property type="component" value="Unassembled WGS sequence"/>
</dbReference>
<keyword evidence="1" id="KW-0812">Transmembrane</keyword>
<dbReference type="InterPro" id="IPR018750">
    <property type="entry name" value="DUF2306_membrane"/>
</dbReference>
<keyword evidence="1" id="KW-0472">Membrane</keyword>
<proteinExistence type="predicted"/>
<keyword evidence="3" id="KW-1185">Reference proteome</keyword>
<accession>A0ABP5DFS1</accession>
<dbReference type="RefSeq" id="WP_344059318.1">
    <property type="nucleotide sequence ID" value="NZ_BAAAOH010000001.1"/>
</dbReference>
<feature type="transmembrane region" description="Helical" evidence="1">
    <location>
        <begin position="159"/>
        <end position="179"/>
    </location>
</feature>
<feature type="transmembrane region" description="Helical" evidence="1">
    <location>
        <begin position="21"/>
        <end position="41"/>
    </location>
</feature>
<evidence type="ECO:0000313" key="3">
    <source>
        <dbReference type="Proteomes" id="UP001500326"/>
    </source>
</evidence>
<evidence type="ECO:0000256" key="1">
    <source>
        <dbReference type="SAM" id="Phobius"/>
    </source>
</evidence>
<feature type="transmembrane region" description="Helical" evidence="1">
    <location>
        <begin position="125"/>
        <end position="147"/>
    </location>
</feature>
<feature type="transmembrane region" description="Helical" evidence="1">
    <location>
        <begin position="61"/>
        <end position="83"/>
    </location>
</feature>
<organism evidence="2 3">
    <name type="scientific">Microbacterium pumilum</name>
    <dbReference type="NCBI Taxonomy" id="344165"/>
    <lineage>
        <taxon>Bacteria</taxon>
        <taxon>Bacillati</taxon>
        <taxon>Actinomycetota</taxon>
        <taxon>Actinomycetes</taxon>
        <taxon>Micrococcales</taxon>
        <taxon>Microbacteriaceae</taxon>
        <taxon>Microbacterium</taxon>
    </lineage>
</organism>
<name>A0ABP5DFS1_9MICO</name>
<sequence length="228" mass="24245">MTLNTSHATPVVRPARKRGPGWLLPAGLITFGFLPILANALRRVALTVGAAGSGDGGGMSLPVILHVVGATIFVVLGALQFSAGFRRRRPTWHRIAGRVAILAALLAAASGLWLAFVTLAESSPLLFLFRFLAAAGMAIFIILGFRAIRQRRLPQHRAWMIRAFAIGLGAATQVFTLGFGEAILGKSELTVALLNGAGWAINLTVAEWVIRRTPRRVAPATARTGVRA</sequence>
<reference evidence="3" key="1">
    <citation type="journal article" date="2019" name="Int. J. Syst. Evol. Microbiol.">
        <title>The Global Catalogue of Microorganisms (GCM) 10K type strain sequencing project: providing services to taxonomists for standard genome sequencing and annotation.</title>
        <authorList>
            <consortium name="The Broad Institute Genomics Platform"/>
            <consortium name="The Broad Institute Genome Sequencing Center for Infectious Disease"/>
            <person name="Wu L."/>
            <person name="Ma J."/>
        </authorList>
    </citation>
    <scope>NUCLEOTIDE SEQUENCE [LARGE SCALE GENOMIC DNA]</scope>
    <source>
        <strain evidence="3">JCM 14902</strain>
    </source>
</reference>
<dbReference type="Pfam" id="PF10067">
    <property type="entry name" value="DUF2306"/>
    <property type="match status" value="1"/>
</dbReference>
<comment type="caution">
    <text evidence="2">The sequence shown here is derived from an EMBL/GenBank/DDBJ whole genome shotgun (WGS) entry which is preliminary data.</text>
</comment>
<feature type="transmembrane region" description="Helical" evidence="1">
    <location>
        <begin position="95"/>
        <end position="119"/>
    </location>
</feature>
<feature type="transmembrane region" description="Helical" evidence="1">
    <location>
        <begin position="191"/>
        <end position="210"/>
    </location>
</feature>
<keyword evidence="1" id="KW-1133">Transmembrane helix</keyword>
<evidence type="ECO:0000313" key="2">
    <source>
        <dbReference type="EMBL" id="GAA1979494.1"/>
    </source>
</evidence>